<reference evidence="1" key="2">
    <citation type="submission" date="2025-09" db="UniProtKB">
        <authorList>
            <consortium name="EnsemblPlants"/>
        </authorList>
    </citation>
    <scope>IDENTIFICATION</scope>
</reference>
<accession>A0ACD5WK20</accession>
<reference evidence="1" key="1">
    <citation type="submission" date="2021-05" db="EMBL/GenBank/DDBJ databases">
        <authorList>
            <person name="Scholz U."/>
            <person name="Mascher M."/>
            <person name="Fiebig A."/>
        </authorList>
    </citation>
    <scope>NUCLEOTIDE SEQUENCE [LARGE SCALE GENOMIC DNA]</scope>
</reference>
<name>A0ACD5WK20_AVESA</name>
<sequence length="272" mass="30954">MDRGSGVGAGGGMPPPPHQQITDDVGLAARRDAQFLSMRNCFRERIFDYNIRRTQMPSDWRRRQPELARRLEEILFRKFPNKSDYYTMMRGPIEPHLEYGIKFLHDQDTQRQRNLEMSREIASSPGHGTTTPTPGIMQSTSENPRMSYVTHPTGPFSPIADCVPWNANTGEAHDEHVNTRLSLGMNYTTHHRSRLSNYNPAPPAPVKEVPKEPKFSCPVCMNELVDASSTICGHIFCEYCIGTSILAQSKCPTCRRTLSLRDFHRVYLPTMD</sequence>
<evidence type="ECO:0000313" key="1">
    <source>
        <dbReference type="EnsemblPlants" id="AVESA.00010b.r2.4AG0644110.1.CDS"/>
    </source>
</evidence>
<proteinExistence type="predicted"/>
<dbReference type="EnsemblPlants" id="AVESA.00010b.r2.4AG0644110.1">
    <property type="protein sequence ID" value="AVESA.00010b.r2.4AG0644110.1.CDS"/>
    <property type="gene ID" value="AVESA.00010b.r2.4AG0644110"/>
</dbReference>
<protein>
    <submittedName>
        <fullName evidence="1">Uncharacterized protein</fullName>
    </submittedName>
</protein>
<evidence type="ECO:0000313" key="2">
    <source>
        <dbReference type="Proteomes" id="UP001732700"/>
    </source>
</evidence>
<keyword evidence="2" id="KW-1185">Reference proteome</keyword>
<organism evidence="1 2">
    <name type="scientific">Avena sativa</name>
    <name type="common">Oat</name>
    <dbReference type="NCBI Taxonomy" id="4498"/>
    <lineage>
        <taxon>Eukaryota</taxon>
        <taxon>Viridiplantae</taxon>
        <taxon>Streptophyta</taxon>
        <taxon>Embryophyta</taxon>
        <taxon>Tracheophyta</taxon>
        <taxon>Spermatophyta</taxon>
        <taxon>Magnoliopsida</taxon>
        <taxon>Liliopsida</taxon>
        <taxon>Poales</taxon>
        <taxon>Poaceae</taxon>
        <taxon>BOP clade</taxon>
        <taxon>Pooideae</taxon>
        <taxon>Poodae</taxon>
        <taxon>Poeae</taxon>
        <taxon>Poeae Chloroplast Group 1 (Aveneae type)</taxon>
        <taxon>Aveninae</taxon>
        <taxon>Avena</taxon>
    </lineage>
</organism>
<dbReference type="Proteomes" id="UP001732700">
    <property type="component" value="Chromosome 4A"/>
</dbReference>